<dbReference type="Proteomes" id="UP001230156">
    <property type="component" value="Unassembled WGS sequence"/>
</dbReference>
<organism evidence="1 2">
    <name type="scientific">Dongia sedimenti</name>
    <dbReference type="NCBI Taxonomy" id="3064282"/>
    <lineage>
        <taxon>Bacteria</taxon>
        <taxon>Pseudomonadati</taxon>
        <taxon>Pseudomonadota</taxon>
        <taxon>Alphaproteobacteria</taxon>
        <taxon>Rhodospirillales</taxon>
        <taxon>Dongiaceae</taxon>
        <taxon>Dongia</taxon>
    </lineage>
</organism>
<proteinExistence type="predicted"/>
<protein>
    <submittedName>
        <fullName evidence="1">Uncharacterized protein</fullName>
    </submittedName>
</protein>
<sequence>MDSNDFVFSDDVAESLGFRMDQTENEPLTTADAETAGGSLKACLGSFGAVGLGVVSFLSDLSTKAPL</sequence>
<evidence type="ECO:0000313" key="2">
    <source>
        <dbReference type="Proteomes" id="UP001230156"/>
    </source>
</evidence>
<name>A0ABU0YRI9_9PROT</name>
<reference evidence="2" key="1">
    <citation type="submission" date="2023-08" db="EMBL/GenBank/DDBJ databases">
        <title>Rhodospirillaceae gen. nov., a novel taxon isolated from the Yangtze River Yuezi River estuary sludge.</title>
        <authorList>
            <person name="Ruan L."/>
        </authorList>
    </citation>
    <scope>NUCLEOTIDE SEQUENCE [LARGE SCALE GENOMIC DNA]</scope>
    <source>
        <strain evidence="2">R-7</strain>
    </source>
</reference>
<evidence type="ECO:0000313" key="1">
    <source>
        <dbReference type="EMBL" id="MDQ7250336.1"/>
    </source>
</evidence>
<keyword evidence="2" id="KW-1185">Reference proteome</keyword>
<comment type="caution">
    <text evidence="1">The sequence shown here is derived from an EMBL/GenBank/DDBJ whole genome shotgun (WGS) entry which is preliminary data.</text>
</comment>
<dbReference type="RefSeq" id="WP_379959478.1">
    <property type="nucleotide sequence ID" value="NZ_JAUYVI010000007.1"/>
</dbReference>
<gene>
    <name evidence="1" type="ORF">Q8A70_21785</name>
</gene>
<dbReference type="EMBL" id="JAUYVI010000007">
    <property type="protein sequence ID" value="MDQ7250336.1"/>
    <property type="molecule type" value="Genomic_DNA"/>
</dbReference>
<accession>A0ABU0YRI9</accession>